<dbReference type="OrthoDB" id="3617109at2"/>
<evidence type="ECO:0000256" key="1">
    <source>
        <dbReference type="SAM" id="Phobius"/>
    </source>
</evidence>
<evidence type="ECO:0000313" key="2">
    <source>
        <dbReference type="EMBL" id="TNC20579.1"/>
    </source>
</evidence>
<accession>A0A5C4LTI5</accession>
<dbReference type="AlphaFoldDB" id="A0A5C4LTI5"/>
<dbReference type="EMBL" id="VDFW01000042">
    <property type="protein sequence ID" value="TNC20579.1"/>
    <property type="molecule type" value="Genomic_DNA"/>
</dbReference>
<comment type="caution">
    <text evidence="2">The sequence shown here is derived from an EMBL/GenBank/DDBJ whole genome shotgun (WGS) entry which is preliminary data.</text>
</comment>
<keyword evidence="1" id="KW-0812">Transmembrane</keyword>
<keyword evidence="1" id="KW-0472">Membrane</keyword>
<dbReference type="RefSeq" id="WP_139100286.1">
    <property type="nucleotide sequence ID" value="NZ_VDFW01000042.1"/>
</dbReference>
<feature type="transmembrane region" description="Helical" evidence="1">
    <location>
        <begin position="249"/>
        <end position="273"/>
    </location>
</feature>
<gene>
    <name evidence="2" type="ORF">FG385_30635</name>
</gene>
<keyword evidence="1" id="KW-1133">Transmembrane helix</keyword>
<proteinExistence type="predicted"/>
<keyword evidence="3" id="KW-1185">Reference proteome</keyword>
<organism evidence="2 3">
    <name type="scientific">Amycolatopsis alkalitolerans</name>
    <dbReference type="NCBI Taxonomy" id="2547244"/>
    <lineage>
        <taxon>Bacteria</taxon>
        <taxon>Bacillati</taxon>
        <taxon>Actinomycetota</taxon>
        <taxon>Actinomycetes</taxon>
        <taxon>Pseudonocardiales</taxon>
        <taxon>Pseudonocardiaceae</taxon>
        <taxon>Amycolatopsis</taxon>
    </lineage>
</organism>
<feature type="transmembrane region" description="Helical" evidence="1">
    <location>
        <begin position="48"/>
        <end position="65"/>
    </location>
</feature>
<reference evidence="2 3" key="1">
    <citation type="submission" date="2019-06" db="EMBL/GenBank/DDBJ databases">
        <title>Amycolatopsis alkalitolerans sp. nov., isolated from Gastrodia elata Blume.</title>
        <authorList>
            <person name="Narsing Rao M.P."/>
            <person name="Li W.J."/>
        </authorList>
    </citation>
    <scope>NUCLEOTIDE SEQUENCE [LARGE SCALE GENOMIC DNA]</scope>
    <source>
        <strain evidence="2 3">SYSUP0005</strain>
    </source>
</reference>
<feature type="transmembrane region" description="Helical" evidence="1">
    <location>
        <begin position="71"/>
        <end position="93"/>
    </location>
</feature>
<dbReference type="Proteomes" id="UP000305546">
    <property type="component" value="Unassembled WGS sequence"/>
</dbReference>
<protein>
    <submittedName>
        <fullName evidence="2">Uncharacterized protein</fullName>
    </submittedName>
</protein>
<name>A0A5C4LTI5_9PSEU</name>
<sequence>MSMSADAATVPSPTETVVFEPRCDRPAAEDPWIGPAVRGQGRCVRTRLGWSVLILAACIYVLVGFSSRTGIALPAVPAIVCALRLWVCVRVRLRYGSKARHRLLQGPFRKISLTVDDLLTLRSAAYLRLAPDQWLKIAPASVYGPLFARKPYVWMPGPDPVGRVIVVAPGIVSPVVGRVTQAPPPSAEPLEPFAPLRDAPSDDEVLRSFIRYSWRVLIRGALVNLAFVGWLLATYLPPLFRDESKADNVLGAATLWGLVLAACALCTNARALLRLARMSRAAAAAVWTPLPVTFDRAVRQGARAQELTGRLHLPDGQTRSVEFRHVGSSVAAAMRISGVLWIAGEPGKGYRPVGLPGHPTLALAKVGRARRPRQ</sequence>
<feature type="transmembrane region" description="Helical" evidence="1">
    <location>
        <begin position="216"/>
        <end position="237"/>
    </location>
</feature>
<evidence type="ECO:0000313" key="3">
    <source>
        <dbReference type="Proteomes" id="UP000305546"/>
    </source>
</evidence>